<dbReference type="SUPFAM" id="SSF53756">
    <property type="entry name" value="UDP-Glycosyltransferase/glycogen phosphorylase"/>
    <property type="match status" value="1"/>
</dbReference>
<feature type="domain" description="Erythromycin biosynthesis protein CIII-like C-terminal" evidence="1">
    <location>
        <begin position="289"/>
        <end position="371"/>
    </location>
</feature>
<sequence>MTIKYILTAIGSYGNIVPFLRLGCELHSKGYNVVAITNASHCKHFDKLNIVSYPIDTEIEYENYLSRVDELNHPRTIANIYRDFYLPMVSEEINLIIRLSEKCQSVIIMNDAPGISARIAAEYLNLPIFSIVTYPNHFTAFSYLEMLLSSQLHSAITGIRQEFNLPEIGDYGLWWHKVNCFIATWPNWFSQAHAAMSITYHVGFILPENRSIALKNDSEVKNEILITGGSATFAGKHFFETAIRACLTARKHFKVIAKKQIWESFPIKEFGCHISEVDSLFNNIARSSLVIHHGGMGTIGQCIAQAIPQLILADGGDRPQNGKIVQDLKLGIALDKSDWLQDRISSAIDKLMDSREITKEHEFYASDVISNDPISRIIELLESHHVRAHSNQAPSSYEDNFDQLLMLDRLRTLTPTQRKILLSKYKLRLHNGLSKL</sequence>
<evidence type="ECO:0000313" key="2">
    <source>
        <dbReference type="EMBL" id="NIJ52323.1"/>
    </source>
</evidence>
<evidence type="ECO:0000313" key="3">
    <source>
        <dbReference type="Proteomes" id="UP001179181"/>
    </source>
</evidence>
<protein>
    <submittedName>
        <fullName evidence="2">UDP:flavonoid glycosyltransferase YjiC (YdhE family)</fullName>
    </submittedName>
</protein>
<name>A0ABX0UH31_9BACT</name>
<organism evidence="2 3">
    <name type="scientific">Dyadobacter arcticus</name>
    <dbReference type="NCBI Taxonomy" id="1078754"/>
    <lineage>
        <taxon>Bacteria</taxon>
        <taxon>Pseudomonadati</taxon>
        <taxon>Bacteroidota</taxon>
        <taxon>Cytophagia</taxon>
        <taxon>Cytophagales</taxon>
        <taxon>Spirosomataceae</taxon>
        <taxon>Dyadobacter</taxon>
    </lineage>
</organism>
<keyword evidence="3" id="KW-1185">Reference proteome</keyword>
<comment type="caution">
    <text evidence="2">The sequence shown here is derived from an EMBL/GenBank/DDBJ whole genome shotgun (WGS) entry which is preliminary data.</text>
</comment>
<dbReference type="PANTHER" id="PTHR48050:SF13">
    <property type="entry name" value="STEROL 3-BETA-GLUCOSYLTRANSFERASE UGT80A2"/>
    <property type="match status" value="1"/>
</dbReference>
<dbReference type="PANTHER" id="PTHR48050">
    <property type="entry name" value="STEROL 3-BETA-GLUCOSYLTRANSFERASE"/>
    <property type="match status" value="1"/>
</dbReference>
<accession>A0ABX0UH31</accession>
<dbReference type="EMBL" id="JAASQJ010000001">
    <property type="protein sequence ID" value="NIJ52323.1"/>
    <property type="molecule type" value="Genomic_DNA"/>
</dbReference>
<reference evidence="2 3" key="1">
    <citation type="submission" date="2020-03" db="EMBL/GenBank/DDBJ databases">
        <title>Genomic Encyclopedia of Type Strains, Phase IV (KMG-IV): sequencing the most valuable type-strain genomes for metagenomic binning, comparative biology and taxonomic classification.</title>
        <authorList>
            <person name="Goeker M."/>
        </authorList>
    </citation>
    <scope>NUCLEOTIDE SEQUENCE [LARGE SCALE GENOMIC DNA]</scope>
    <source>
        <strain evidence="2 3">DSM 102865</strain>
    </source>
</reference>
<dbReference type="InterPro" id="IPR010610">
    <property type="entry name" value="EryCIII-like_C"/>
</dbReference>
<dbReference type="Proteomes" id="UP001179181">
    <property type="component" value="Unassembled WGS sequence"/>
</dbReference>
<dbReference type="Gene3D" id="3.40.50.2000">
    <property type="entry name" value="Glycogen Phosphorylase B"/>
    <property type="match status" value="2"/>
</dbReference>
<dbReference type="Pfam" id="PF06722">
    <property type="entry name" value="EryCIII-like_C"/>
    <property type="match status" value="1"/>
</dbReference>
<dbReference type="RefSeq" id="WP_167268533.1">
    <property type="nucleotide sequence ID" value="NZ_JAASQJ010000001.1"/>
</dbReference>
<proteinExistence type="predicted"/>
<dbReference type="InterPro" id="IPR050426">
    <property type="entry name" value="Glycosyltransferase_28"/>
</dbReference>
<evidence type="ECO:0000259" key="1">
    <source>
        <dbReference type="Pfam" id="PF06722"/>
    </source>
</evidence>
<gene>
    <name evidence="2" type="ORF">FHS68_001479</name>
</gene>